<gene>
    <name evidence="1" type="ordered locus">Deipr_2308</name>
</gene>
<accession>F0RQ74</accession>
<geneLocation type="plasmid" evidence="1 2">
    <name>pDEIPR02</name>
</geneLocation>
<evidence type="ECO:0000313" key="1">
    <source>
        <dbReference type="EMBL" id="ADY27433.1"/>
    </source>
</evidence>
<dbReference type="RefSeq" id="WP_013615787.1">
    <property type="nucleotide sequence ID" value="NC_015162.1"/>
</dbReference>
<reference evidence="2" key="1">
    <citation type="submission" date="2011-02" db="EMBL/GenBank/DDBJ databases">
        <title>The complete sequence of plasmid2 of Deinococcus proteolyticus DSM 20540.</title>
        <authorList>
            <consortium name="US DOE Joint Genome Institute (JGI-PGF)"/>
            <person name="Lucas S."/>
            <person name="Copeland A."/>
            <person name="Lapidus A."/>
            <person name="Bruce D."/>
            <person name="Goodwin L."/>
            <person name="Pitluck S."/>
            <person name="Kyrpides N."/>
            <person name="Mavromatis K."/>
            <person name="Pagani I."/>
            <person name="Ivanova N."/>
            <person name="Ovchinnikova G."/>
            <person name="Zeytun A."/>
            <person name="Detter J.C."/>
            <person name="Han C."/>
            <person name="Land M."/>
            <person name="Hauser L."/>
            <person name="Markowitz V."/>
            <person name="Cheng J.-F."/>
            <person name="Hugenholtz P."/>
            <person name="Woyke T."/>
            <person name="Wu D."/>
            <person name="Pukall R."/>
            <person name="Steenblock K."/>
            <person name="Brambilla E."/>
            <person name="Klenk H.-P."/>
            <person name="Eisen J.A."/>
        </authorList>
    </citation>
    <scope>NUCLEOTIDE SEQUENCE [LARGE SCALE GENOMIC DNA]</scope>
    <source>
        <strain evidence="2">ATCC 35074 / DSM 20540 / JCM 6276 / NBRC 101906 / NCIMB 13154 / VKM Ac-1939 / CCM 2703 / MRP</strain>
        <plasmid evidence="2">Plasmid pDEIPR02</plasmid>
    </source>
</reference>
<protein>
    <submittedName>
        <fullName evidence="1">Uncharacterized protein</fullName>
    </submittedName>
</protein>
<proteinExistence type="predicted"/>
<name>F0RQ74_DEIPM</name>
<dbReference type="HOGENOM" id="CLU_2583927_0_0_0"/>
<dbReference type="KEGG" id="dpt:Deipr_2308"/>
<organism evidence="1 2">
    <name type="scientific">Deinococcus proteolyticus (strain ATCC 35074 / DSM 20540 / JCM 6276 / NBRC 101906 / NCIMB 13154 / VKM Ac-1939 / CCM 2703 / MRP)</name>
    <dbReference type="NCBI Taxonomy" id="693977"/>
    <lineage>
        <taxon>Bacteria</taxon>
        <taxon>Thermotogati</taxon>
        <taxon>Deinococcota</taxon>
        <taxon>Deinococci</taxon>
        <taxon>Deinococcales</taxon>
        <taxon>Deinococcaceae</taxon>
        <taxon>Deinococcus</taxon>
    </lineage>
</organism>
<evidence type="ECO:0000313" key="2">
    <source>
        <dbReference type="Proteomes" id="UP000007718"/>
    </source>
</evidence>
<dbReference type="EMBL" id="CP002538">
    <property type="protein sequence ID" value="ADY27433.1"/>
    <property type="molecule type" value="Genomic_DNA"/>
</dbReference>
<dbReference type="Proteomes" id="UP000007718">
    <property type="component" value="Plasmid pDEIPR02"/>
</dbReference>
<keyword evidence="1" id="KW-0614">Plasmid</keyword>
<keyword evidence="2" id="KW-1185">Reference proteome</keyword>
<sequence>MNFEFQGQDFRTYIYSSGETTLEITCDMQGERERIVLAQPGQVALRYHEERGFWYDFKGLAVEVPASISEAALKVAFTHH</sequence>
<reference evidence="1 2" key="2">
    <citation type="journal article" date="2012" name="Stand. Genomic Sci.">
        <title>Complete genome sequence of the orange-red pigmented, radioresistant Deinococcus proteolyticus type strain (MRP(T)).</title>
        <authorList>
            <person name="Copeland A."/>
            <person name="Zeytun A."/>
            <person name="Yassawong M."/>
            <person name="Nolan M."/>
            <person name="Lucas S."/>
            <person name="Hammon N."/>
            <person name="Deshpande S."/>
            <person name="Cheng J.F."/>
            <person name="Han C."/>
            <person name="Tapia R."/>
            <person name="Goodwin L.A."/>
            <person name="Pitluck S."/>
            <person name="Mavromatis K."/>
            <person name="Liolios K."/>
            <person name="Pagani I."/>
            <person name="Ivanova N."/>
            <person name="Mikhailova N."/>
            <person name="Pati A."/>
            <person name="Chen A."/>
            <person name="Palaniappan K."/>
            <person name="Land M."/>
            <person name="Hauser L."/>
            <person name="Jeffries C.D."/>
            <person name="Brambilla E.M."/>
            <person name="Rohde M."/>
            <person name="Sikorski J."/>
            <person name="Pukall R."/>
            <person name="Goker M."/>
            <person name="Detter J.C."/>
            <person name="Woyke T."/>
            <person name="Bristow J."/>
            <person name="Eisen J.A."/>
            <person name="Markowitz V."/>
            <person name="Hugenholtz P."/>
            <person name="Kyrpides N.C."/>
            <person name="Klenk H.P."/>
            <person name="Lapidus A."/>
        </authorList>
    </citation>
    <scope>NUCLEOTIDE SEQUENCE [LARGE SCALE GENOMIC DNA]</scope>
    <source>
        <strain evidence="2">ATCC 35074 / DSM 20540 / JCM 6276 / NBRC 101906 / NCIMB 13154 / VKM Ac-1939 / CCM 2703 / MRP</strain>
        <plasmid evidence="2">Plasmid pDEIPR02</plasmid>
    </source>
</reference>
<dbReference type="AlphaFoldDB" id="F0RQ74"/>